<dbReference type="OrthoDB" id="9805070at2"/>
<dbReference type="PANTHER" id="PTHR21666">
    <property type="entry name" value="PEPTIDASE-RELATED"/>
    <property type="match status" value="1"/>
</dbReference>
<dbReference type="PROSITE" id="PS51782">
    <property type="entry name" value="LYSM"/>
    <property type="match status" value="1"/>
</dbReference>
<dbReference type="CDD" id="cd12797">
    <property type="entry name" value="M23_peptidase"/>
    <property type="match status" value="1"/>
</dbReference>
<dbReference type="RefSeq" id="WP_044392016.1">
    <property type="nucleotide sequence ID" value="NZ_JXIQ01000033.1"/>
</dbReference>
<feature type="domain" description="LysM" evidence="4">
    <location>
        <begin position="233"/>
        <end position="278"/>
    </location>
</feature>
<dbReference type="EMBL" id="JXIQ01000033">
    <property type="protein sequence ID" value="KIY22883.1"/>
    <property type="molecule type" value="Genomic_DNA"/>
</dbReference>
<evidence type="ECO:0000313" key="5">
    <source>
        <dbReference type="EMBL" id="KIY22883.1"/>
    </source>
</evidence>
<dbReference type="CDD" id="cd00118">
    <property type="entry name" value="LysM"/>
    <property type="match status" value="1"/>
</dbReference>
<gene>
    <name evidence="5" type="ORF">UB32_05830</name>
</gene>
<dbReference type="Gene3D" id="2.20.230.10">
    <property type="entry name" value="Resuscitation-promoting factor rpfb"/>
    <property type="match status" value="1"/>
</dbReference>
<dbReference type="InterPro" id="IPR050570">
    <property type="entry name" value="Cell_wall_metabolism_enzyme"/>
</dbReference>
<dbReference type="SMART" id="SM00257">
    <property type="entry name" value="LysM"/>
    <property type="match status" value="1"/>
</dbReference>
<keyword evidence="6" id="KW-1185">Reference proteome</keyword>
<evidence type="ECO:0000259" key="4">
    <source>
        <dbReference type="PROSITE" id="PS51782"/>
    </source>
</evidence>
<evidence type="ECO:0000313" key="6">
    <source>
        <dbReference type="Proteomes" id="UP000032512"/>
    </source>
</evidence>
<protein>
    <submittedName>
        <fullName evidence="5">Peptidase M23</fullName>
    </submittedName>
</protein>
<evidence type="ECO:0000259" key="3">
    <source>
        <dbReference type="PROSITE" id="PS51109"/>
    </source>
</evidence>
<organism evidence="5 6">
    <name type="scientific">Mesobacillus subterraneus</name>
    <dbReference type="NCBI Taxonomy" id="285983"/>
    <lineage>
        <taxon>Bacteria</taxon>
        <taxon>Bacillati</taxon>
        <taxon>Bacillota</taxon>
        <taxon>Bacilli</taxon>
        <taxon>Bacillales</taxon>
        <taxon>Bacillaceae</taxon>
        <taxon>Mesobacillus</taxon>
    </lineage>
</organism>
<dbReference type="Proteomes" id="UP000032512">
    <property type="component" value="Unassembled WGS sequence"/>
</dbReference>
<evidence type="ECO:0000256" key="1">
    <source>
        <dbReference type="ARBA" id="ARBA00022729"/>
    </source>
</evidence>
<sequence length="496" mass="54212">MRNLKHRLSNLAGKTSNGMKPAIKKSIMAGVTIAALSFSAGNAAHAAETKLTTTTVFYVYVNDSFVGMVADKTQVENLVEAELAAAKKNYANLVVDLGMNVSYIPEQVFSSDTNTNTNDVITELKNQIHVQAEASAVMIDNKPVAYLKDKAAAEKVLDTLLLEYITEEELAAVKSRETAPTLPLPDGKEKETRIVDVNFSKEVSQSAEKIAPEKILPIEKAVELLKKGTLKEQKYQVQEGDVLGTIASDHNLKLAQLLSLNKGLNENSILKPGQEINVTVLKPFVDVVVHRQVYAKEEIAFKKEVIEDPTMPKGDTKKKQEGKVGIKGMTYSLTEQNGKTIKKEVLKETVLEEPVTEIIRKGTKVIPSRGDGTFAWPTNGGYISSRQGYRWSRLHKGIDIARPSNYTIKAADNGTVVYAGNSGDGYGNKIIVDHNNGYRTLYAHLASISVNVGQTVSRGSKIGVMGRTGNSTGIHLHFEVHQNGKIIDPLSKVNRN</sequence>
<dbReference type="Pfam" id="PF07501">
    <property type="entry name" value="G5"/>
    <property type="match status" value="1"/>
</dbReference>
<dbReference type="PATRIC" id="fig|285983.3.peg.3714"/>
<dbReference type="PANTHER" id="PTHR21666:SF270">
    <property type="entry name" value="MUREIN HYDROLASE ACTIVATOR ENVC"/>
    <property type="match status" value="1"/>
</dbReference>
<feature type="domain" description="G5" evidence="3">
    <location>
        <begin position="285"/>
        <end position="365"/>
    </location>
</feature>
<evidence type="ECO:0000256" key="2">
    <source>
        <dbReference type="SAM" id="SignalP"/>
    </source>
</evidence>
<dbReference type="GO" id="GO:0004222">
    <property type="term" value="F:metalloendopeptidase activity"/>
    <property type="evidence" value="ECO:0007669"/>
    <property type="project" value="TreeGrafter"/>
</dbReference>
<dbReference type="Pfam" id="PF01476">
    <property type="entry name" value="LysM"/>
    <property type="match status" value="1"/>
</dbReference>
<dbReference type="InterPro" id="IPR036779">
    <property type="entry name" value="LysM_dom_sf"/>
</dbReference>
<dbReference type="InterPro" id="IPR016047">
    <property type="entry name" value="M23ase_b-sheet_dom"/>
</dbReference>
<dbReference type="InterPro" id="IPR018392">
    <property type="entry name" value="LysM"/>
</dbReference>
<dbReference type="InterPro" id="IPR011098">
    <property type="entry name" value="G5_dom"/>
</dbReference>
<name>A0A0D6ZE71_9BACI</name>
<comment type="caution">
    <text evidence="5">The sequence shown here is derived from an EMBL/GenBank/DDBJ whole genome shotgun (WGS) entry which is preliminary data.</text>
</comment>
<dbReference type="SUPFAM" id="SSF54106">
    <property type="entry name" value="LysM domain"/>
    <property type="match status" value="1"/>
</dbReference>
<feature type="signal peptide" evidence="2">
    <location>
        <begin position="1"/>
        <end position="46"/>
    </location>
</feature>
<dbReference type="Pfam" id="PF01551">
    <property type="entry name" value="Peptidase_M23"/>
    <property type="match status" value="1"/>
</dbReference>
<reference evidence="5 6" key="1">
    <citation type="submission" date="2015-01" db="EMBL/GenBank/DDBJ databases">
        <title>Draft genome sequences of the supercritical CO2 tolerant bacteria Bacillus subterraneus MITOT1 and Bacillus cereus MIT0214.</title>
        <authorList>
            <person name="Peet K.C."/>
            <person name="Thompson J.R."/>
        </authorList>
    </citation>
    <scope>NUCLEOTIDE SEQUENCE [LARGE SCALE GENOMIC DNA]</scope>
    <source>
        <strain evidence="5 6">MITOT1</strain>
    </source>
</reference>
<dbReference type="InterPro" id="IPR011055">
    <property type="entry name" value="Dup_hybrid_motif"/>
</dbReference>
<feature type="chain" id="PRO_5002316029" evidence="2">
    <location>
        <begin position="47"/>
        <end position="496"/>
    </location>
</feature>
<dbReference type="Gene3D" id="2.70.70.10">
    <property type="entry name" value="Glucose Permease (Domain IIA)"/>
    <property type="match status" value="1"/>
</dbReference>
<accession>A0A0D6ZE71</accession>
<dbReference type="AlphaFoldDB" id="A0A0D6ZE71"/>
<dbReference type="PROSITE" id="PS51109">
    <property type="entry name" value="G5"/>
    <property type="match status" value="1"/>
</dbReference>
<dbReference type="Gene3D" id="3.10.350.10">
    <property type="entry name" value="LysM domain"/>
    <property type="match status" value="1"/>
</dbReference>
<dbReference type="SMART" id="SM01208">
    <property type="entry name" value="G5"/>
    <property type="match status" value="1"/>
</dbReference>
<dbReference type="SUPFAM" id="SSF51261">
    <property type="entry name" value="Duplicated hybrid motif"/>
    <property type="match status" value="1"/>
</dbReference>
<proteinExistence type="predicted"/>
<keyword evidence="1 2" id="KW-0732">Signal</keyword>